<accession>A0A1H6LF72</accession>
<sequence>MSAEPAALLQTFLAGHPILTSIISAPNSTAFCAENANSSASEPAI</sequence>
<evidence type="ECO:0000313" key="1">
    <source>
        <dbReference type="EMBL" id="SEH83147.1"/>
    </source>
</evidence>
<name>A0A1H6LF72_9GAMM</name>
<proteinExistence type="predicted"/>
<protein>
    <submittedName>
        <fullName evidence="1">Uncharacterized protein</fullName>
    </submittedName>
</protein>
<dbReference type="EMBL" id="CDSC02000248">
    <property type="protein sequence ID" value="SEH83147.1"/>
    <property type="molecule type" value="Genomic_DNA"/>
</dbReference>
<dbReference type="Proteomes" id="UP000198988">
    <property type="component" value="Unassembled WGS sequence"/>
</dbReference>
<evidence type="ECO:0000313" key="2">
    <source>
        <dbReference type="Proteomes" id="UP000198988"/>
    </source>
</evidence>
<dbReference type="AlphaFoldDB" id="A0A1H6LF72"/>
<gene>
    <name evidence="1" type="ORF">BAZSYMA_ACONTIG157753_3</name>
</gene>
<organism evidence="1 2">
    <name type="scientific">Bathymodiolus azoricus thioautotrophic gill symbiont</name>
    <dbReference type="NCBI Taxonomy" id="235205"/>
    <lineage>
        <taxon>Bacteria</taxon>
        <taxon>Pseudomonadati</taxon>
        <taxon>Pseudomonadota</taxon>
        <taxon>Gammaproteobacteria</taxon>
        <taxon>sulfur-oxidizing symbionts</taxon>
    </lineage>
</organism>
<reference evidence="2" key="1">
    <citation type="submission" date="2016-06" db="EMBL/GenBank/DDBJ databases">
        <authorList>
            <person name="Petersen J."/>
            <person name="Sayavedra L."/>
        </authorList>
    </citation>
    <scope>NUCLEOTIDE SEQUENCE [LARGE SCALE GENOMIC DNA]</scope>
    <source>
        <strain evidence="2">BazSymA</strain>
    </source>
</reference>